<reference evidence="2" key="1">
    <citation type="journal article" date="2013" name="Science">
        <title>The Amborella genome and the evolution of flowering plants.</title>
        <authorList>
            <consortium name="Amborella Genome Project"/>
        </authorList>
    </citation>
    <scope>NUCLEOTIDE SEQUENCE [LARGE SCALE GENOMIC DNA]</scope>
</reference>
<evidence type="ECO:0000313" key="1">
    <source>
        <dbReference type="EMBL" id="ERN17436.1"/>
    </source>
</evidence>
<dbReference type="HOGENOM" id="CLU_1456340_0_0_1"/>
<gene>
    <name evidence="1" type="ORF">AMTR_s00037p00233160</name>
</gene>
<dbReference type="Proteomes" id="UP000017836">
    <property type="component" value="Unassembled WGS sequence"/>
</dbReference>
<dbReference type="OMA" id="WIIRCCK"/>
<sequence length="186" mass="20866">MWNRNHNYDMFPWIIRCCKDIIIVISARPKSQNILPNGETSKKKVTTIDDVLKGLVEQLCSQLKKPSHPNRGVPTAVSCLATLLREPLVRSLFVKADGVKLLTPLISPASTQQSIQLHYETCLCIWFLSYYEPAVEYLATTHTLPRLIEVVKISIKEKVVKVVVLTLKTLLPNGTFGAQMVDLGLP</sequence>
<dbReference type="GO" id="GO:0046961">
    <property type="term" value="F:proton-transporting ATPase activity, rotational mechanism"/>
    <property type="evidence" value="ECO:0007669"/>
    <property type="project" value="InterPro"/>
</dbReference>
<dbReference type="PANTHER" id="PTHR10698:SF0">
    <property type="entry name" value="V-TYPE PROTON ATPASE SUBUNIT H"/>
    <property type="match status" value="1"/>
</dbReference>
<dbReference type="Gene3D" id="1.25.10.10">
    <property type="entry name" value="Leucine-rich Repeat Variant"/>
    <property type="match status" value="1"/>
</dbReference>
<dbReference type="InterPro" id="IPR011989">
    <property type="entry name" value="ARM-like"/>
</dbReference>
<proteinExistence type="predicted"/>
<dbReference type="STRING" id="13333.U5CVT1"/>
<evidence type="ECO:0008006" key="3">
    <source>
        <dbReference type="Google" id="ProtNLM"/>
    </source>
</evidence>
<dbReference type="PANTHER" id="PTHR10698">
    <property type="entry name" value="V-TYPE PROTON ATPASE SUBUNIT H"/>
    <property type="match status" value="1"/>
</dbReference>
<dbReference type="InterPro" id="IPR016024">
    <property type="entry name" value="ARM-type_fold"/>
</dbReference>
<dbReference type="Pfam" id="PF03224">
    <property type="entry name" value="V-ATPase_H_N"/>
    <property type="match status" value="1"/>
</dbReference>
<protein>
    <recommendedName>
        <fullName evidence="3">ATPase V1 complex subunit H C-terminal domain-containing protein</fullName>
    </recommendedName>
</protein>
<keyword evidence="2" id="KW-1185">Reference proteome</keyword>
<name>U5CVT1_AMBTC</name>
<dbReference type="Gramene" id="ERN17436">
    <property type="protein sequence ID" value="ERN17436"/>
    <property type="gene ID" value="AMTR_s00037p00233160"/>
</dbReference>
<dbReference type="AlphaFoldDB" id="U5CVT1"/>
<dbReference type="GO" id="GO:0000221">
    <property type="term" value="C:vacuolar proton-transporting V-type ATPase, V1 domain"/>
    <property type="evidence" value="ECO:0007669"/>
    <property type="project" value="InterPro"/>
</dbReference>
<dbReference type="eggNOG" id="KOG2759">
    <property type="taxonomic scope" value="Eukaryota"/>
</dbReference>
<dbReference type="InterPro" id="IPR004908">
    <property type="entry name" value="ATPase_V1-cplx_hsu"/>
</dbReference>
<accession>U5CVT1</accession>
<organism evidence="1 2">
    <name type="scientific">Amborella trichopoda</name>
    <dbReference type="NCBI Taxonomy" id="13333"/>
    <lineage>
        <taxon>Eukaryota</taxon>
        <taxon>Viridiplantae</taxon>
        <taxon>Streptophyta</taxon>
        <taxon>Embryophyta</taxon>
        <taxon>Tracheophyta</taxon>
        <taxon>Spermatophyta</taxon>
        <taxon>Magnoliopsida</taxon>
        <taxon>Amborellales</taxon>
        <taxon>Amborellaceae</taxon>
        <taxon>Amborella</taxon>
    </lineage>
</organism>
<dbReference type="SUPFAM" id="SSF48371">
    <property type="entry name" value="ARM repeat"/>
    <property type="match status" value="1"/>
</dbReference>
<evidence type="ECO:0000313" key="2">
    <source>
        <dbReference type="Proteomes" id="UP000017836"/>
    </source>
</evidence>
<dbReference type="EMBL" id="KI392350">
    <property type="protein sequence ID" value="ERN17436.1"/>
    <property type="molecule type" value="Genomic_DNA"/>
</dbReference>